<sequence>MSGHLLDPSWLARLERLQMASKRAASGSQAGLRRAKQLGSSMEFADYRSYVPGDDLRQLDWNAYARSGKLFLKKYLDETQLHVNLYIDCSRSMSHGHSGKMERAVQLAAAFGYLSLCHLDHVSVYAFDRQMVSSVRGLQGKSQAPRLLGYLAGLSPGEVGDLNQALRSPGAVSGKAGISIVLSDFLFESGYDKGIAFLQAARQDVIMVQVLAREELDPTYQGELRLIDSETQQAKEVSLTGQLLEEYRKSVRQYQQELTSFAYGRGISFLGIEAEQSVESIVFQVFRQAGIIR</sequence>
<comment type="caution">
    <text evidence="2">The sequence shown here is derived from an EMBL/GenBank/DDBJ whole genome shotgun (WGS) entry which is preliminary data.</text>
</comment>
<dbReference type="PANTHER" id="PTHR33608:SF7">
    <property type="entry name" value="DUF58 DOMAIN-CONTAINING PROTEIN"/>
    <property type="match status" value="1"/>
</dbReference>
<dbReference type="PANTHER" id="PTHR33608">
    <property type="entry name" value="BLL2464 PROTEIN"/>
    <property type="match status" value="1"/>
</dbReference>
<evidence type="ECO:0000259" key="1">
    <source>
        <dbReference type="Pfam" id="PF01882"/>
    </source>
</evidence>
<evidence type="ECO:0000313" key="2">
    <source>
        <dbReference type="EMBL" id="KQL46325.1"/>
    </source>
</evidence>
<name>A0ABR5N6R8_BRECH</name>
<dbReference type="InterPro" id="IPR036465">
    <property type="entry name" value="vWFA_dom_sf"/>
</dbReference>
<dbReference type="EMBL" id="LJJB01000010">
    <property type="protein sequence ID" value="KQL46325.1"/>
    <property type="molecule type" value="Genomic_DNA"/>
</dbReference>
<dbReference type="RefSeq" id="WP_055745406.1">
    <property type="nucleotide sequence ID" value="NZ_LJJB01000010.1"/>
</dbReference>
<dbReference type="Proteomes" id="UP000051063">
    <property type="component" value="Unassembled WGS sequence"/>
</dbReference>
<gene>
    <name evidence="2" type="ORF">AN963_15275</name>
</gene>
<dbReference type="Pfam" id="PF01882">
    <property type="entry name" value="DUF58"/>
    <property type="match status" value="1"/>
</dbReference>
<feature type="domain" description="DUF58" evidence="1">
    <location>
        <begin position="46"/>
        <end position="255"/>
    </location>
</feature>
<reference evidence="2 3" key="1">
    <citation type="submission" date="2015-09" db="EMBL/GenBank/DDBJ databases">
        <title>Genome sequencing project for genomic taxonomy and phylogenomics of Bacillus-like bacteria.</title>
        <authorList>
            <person name="Liu B."/>
            <person name="Wang J."/>
            <person name="Zhu Y."/>
            <person name="Liu G."/>
            <person name="Chen Q."/>
            <person name="Chen Z."/>
            <person name="Lan J."/>
            <person name="Che J."/>
            <person name="Ge C."/>
            <person name="Shi H."/>
            <person name="Pan Z."/>
            <person name="Liu X."/>
        </authorList>
    </citation>
    <scope>NUCLEOTIDE SEQUENCE [LARGE SCALE GENOMIC DNA]</scope>
    <source>
        <strain evidence="2 3">DSM 8552</strain>
    </source>
</reference>
<accession>A0ABR5N6R8</accession>
<dbReference type="InterPro" id="IPR002881">
    <property type="entry name" value="DUF58"/>
</dbReference>
<organism evidence="2 3">
    <name type="scientific">Brevibacillus choshinensis</name>
    <dbReference type="NCBI Taxonomy" id="54911"/>
    <lineage>
        <taxon>Bacteria</taxon>
        <taxon>Bacillati</taxon>
        <taxon>Bacillota</taxon>
        <taxon>Bacilli</taxon>
        <taxon>Bacillales</taxon>
        <taxon>Paenibacillaceae</taxon>
        <taxon>Brevibacillus</taxon>
    </lineage>
</organism>
<proteinExistence type="predicted"/>
<dbReference type="SUPFAM" id="SSF53300">
    <property type="entry name" value="vWA-like"/>
    <property type="match status" value="1"/>
</dbReference>
<evidence type="ECO:0000313" key="3">
    <source>
        <dbReference type="Proteomes" id="UP000051063"/>
    </source>
</evidence>
<protein>
    <recommendedName>
        <fullName evidence="1">DUF58 domain-containing protein</fullName>
    </recommendedName>
</protein>
<keyword evidence="3" id="KW-1185">Reference proteome</keyword>